<dbReference type="PANTHER" id="PTHR48069:SF3">
    <property type="entry name" value="DIHYDROFOLATE REDUCTASE"/>
    <property type="match status" value="1"/>
</dbReference>
<dbReference type="GO" id="GO:0070401">
    <property type="term" value="F:NADP+ binding"/>
    <property type="evidence" value="ECO:0007669"/>
    <property type="project" value="UniProtKB-ARBA"/>
</dbReference>
<dbReference type="InterPro" id="IPR017925">
    <property type="entry name" value="DHFR_CS"/>
</dbReference>
<dbReference type="Gene3D" id="3.40.430.10">
    <property type="entry name" value="Dihydrofolate Reductase, subunit A"/>
    <property type="match status" value="1"/>
</dbReference>
<keyword evidence="5 8" id="KW-0521">NADP</keyword>
<evidence type="ECO:0000256" key="2">
    <source>
        <dbReference type="ARBA" id="ARBA00009539"/>
    </source>
</evidence>
<organism evidence="11 12">
    <name type="scientific">Terribacillus saccharophilus</name>
    <dbReference type="NCBI Taxonomy" id="361277"/>
    <lineage>
        <taxon>Bacteria</taxon>
        <taxon>Bacillati</taxon>
        <taxon>Bacillota</taxon>
        <taxon>Bacilli</taxon>
        <taxon>Bacillales</taxon>
        <taxon>Bacillaceae</taxon>
        <taxon>Terribacillus</taxon>
    </lineage>
</organism>
<keyword evidence="4 8" id="KW-0554">One-carbon metabolism</keyword>
<evidence type="ECO:0000256" key="9">
    <source>
        <dbReference type="RuleBase" id="RU004474"/>
    </source>
</evidence>
<dbReference type="FunFam" id="3.40.430.10:FF:000001">
    <property type="entry name" value="Dihydrofolate reductase"/>
    <property type="match status" value="1"/>
</dbReference>
<accession>A0A075LKK0</accession>
<comment type="similarity">
    <text evidence="2 8 9">Belongs to the dihydrofolate reductase family.</text>
</comment>
<dbReference type="GO" id="GO:0004146">
    <property type="term" value="F:dihydrofolate reductase activity"/>
    <property type="evidence" value="ECO:0007669"/>
    <property type="project" value="UniProtKB-EC"/>
</dbReference>
<dbReference type="GO" id="GO:0046655">
    <property type="term" value="P:folic acid metabolic process"/>
    <property type="evidence" value="ECO:0007669"/>
    <property type="project" value="TreeGrafter"/>
</dbReference>
<evidence type="ECO:0000313" key="11">
    <source>
        <dbReference type="EMBL" id="AIF66601.1"/>
    </source>
</evidence>
<evidence type="ECO:0000256" key="8">
    <source>
        <dbReference type="PIRNR" id="PIRNR000194"/>
    </source>
</evidence>
<dbReference type="GO" id="GO:0005829">
    <property type="term" value="C:cytosol"/>
    <property type="evidence" value="ECO:0007669"/>
    <property type="project" value="TreeGrafter"/>
</dbReference>
<evidence type="ECO:0000259" key="10">
    <source>
        <dbReference type="PROSITE" id="PS51330"/>
    </source>
</evidence>
<evidence type="ECO:0000256" key="4">
    <source>
        <dbReference type="ARBA" id="ARBA00022563"/>
    </source>
</evidence>
<keyword evidence="6 8" id="KW-0560">Oxidoreductase</keyword>
<evidence type="ECO:0000256" key="1">
    <source>
        <dbReference type="ARBA" id="ARBA00004903"/>
    </source>
</evidence>
<dbReference type="PRINTS" id="PR00070">
    <property type="entry name" value="DHFR"/>
</dbReference>
<comment type="pathway">
    <text evidence="1 8">Cofactor biosynthesis; tetrahydrofolate biosynthesis; 5,6,7,8-tetrahydrofolate from 7,8-dihydrofolate: step 1/1.</text>
</comment>
<dbReference type="PROSITE" id="PS51330">
    <property type="entry name" value="DHFR_2"/>
    <property type="match status" value="1"/>
</dbReference>
<dbReference type="EMBL" id="CP008876">
    <property type="protein sequence ID" value="AIF66601.1"/>
    <property type="molecule type" value="Genomic_DNA"/>
</dbReference>
<evidence type="ECO:0000313" key="12">
    <source>
        <dbReference type="Proteomes" id="UP000027980"/>
    </source>
</evidence>
<dbReference type="Proteomes" id="UP000027980">
    <property type="component" value="Chromosome"/>
</dbReference>
<dbReference type="AlphaFoldDB" id="A0A075LKK0"/>
<sequence length="164" mass="19312">MISLLFAMDQNRGIGYKNDLPWRLPRDLRFFKEKTTGQIIVMGRKTLDSMNGALPNRTNVVLTRDKAFQAENITTLHDVKEIKDLADKYSEKEILVIGGSEIFSQTLDIADRIYMTYIEESFPADTHFPDFPLKEWNETSREKGVKDERNPYDYYFIQYDRVRQ</sequence>
<dbReference type="GO" id="GO:0006730">
    <property type="term" value="P:one-carbon metabolic process"/>
    <property type="evidence" value="ECO:0007669"/>
    <property type="project" value="UniProtKB-KW"/>
</dbReference>
<dbReference type="PANTHER" id="PTHR48069">
    <property type="entry name" value="DIHYDROFOLATE REDUCTASE"/>
    <property type="match status" value="1"/>
</dbReference>
<name>A0A075LKK0_9BACI</name>
<evidence type="ECO:0000256" key="7">
    <source>
        <dbReference type="ARBA" id="ARBA00025067"/>
    </source>
</evidence>
<protein>
    <recommendedName>
        <fullName evidence="3 8">Dihydrofolate reductase</fullName>
        <ecNumber evidence="3 8">1.5.1.3</ecNumber>
    </recommendedName>
</protein>
<dbReference type="SUPFAM" id="SSF53597">
    <property type="entry name" value="Dihydrofolate reductase-like"/>
    <property type="match status" value="1"/>
</dbReference>
<dbReference type="KEGG" id="tap:GZ22_08105"/>
<comment type="function">
    <text evidence="7 8">Key enzyme in folate metabolism. Catalyzes an essential reaction for de novo glycine and purine synthesis, and for DNA precursor synthesis.</text>
</comment>
<feature type="domain" description="DHFR" evidence="10">
    <location>
        <begin position="1"/>
        <end position="161"/>
    </location>
</feature>
<evidence type="ECO:0000256" key="5">
    <source>
        <dbReference type="ARBA" id="ARBA00022857"/>
    </source>
</evidence>
<dbReference type="GO" id="GO:0046452">
    <property type="term" value="P:dihydrofolate metabolic process"/>
    <property type="evidence" value="ECO:0007669"/>
    <property type="project" value="TreeGrafter"/>
</dbReference>
<reference evidence="11 12" key="1">
    <citation type="submission" date="2014-07" db="EMBL/GenBank/DDBJ databases">
        <title>Complete genome sequence of a moderately halophilic bacterium Terribacillus aidingensis MP602, isolated from Cryptomeria fortunei in Tianmu mountain in China.</title>
        <authorList>
            <person name="Wang Y."/>
            <person name="Lu P."/>
            <person name="Zhang L."/>
        </authorList>
    </citation>
    <scope>NUCLEOTIDE SEQUENCE [LARGE SCALE GENOMIC DNA]</scope>
    <source>
        <strain evidence="11 12">MP602</strain>
    </source>
</reference>
<gene>
    <name evidence="11" type="ORF">GZ22_08105</name>
</gene>
<dbReference type="GO" id="GO:0046654">
    <property type="term" value="P:tetrahydrofolate biosynthetic process"/>
    <property type="evidence" value="ECO:0007669"/>
    <property type="project" value="UniProtKB-UniPathway"/>
</dbReference>
<evidence type="ECO:0000256" key="6">
    <source>
        <dbReference type="ARBA" id="ARBA00023002"/>
    </source>
</evidence>
<dbReference type="PROSITE" id="PS00075">
    <property type="entry name" value="DHFR_1"/>
    <property type="match status" value="1"/>
</dbReference>
<proteinExistence type="inferred from homology"/>
<dbReference type="PIRSF" id="PIRSF000194">
    <property type="entry name" value="DHFR"/>
    <property type="match status" value="1"/>
</dbReference>
<dbReference type="CDD" id="cd00209">
    <property type="entry name" value="DHFR"/>
    <property type="match status" value="1"/>
</dbReference>
<dbReference type="InterPro" id="IPR024072">
    <property type="entry name" value="DHFR-like_dom_sf"/>
</dbReference>
<dbReference type="HOGENOM" id="CLU_043966_5_2_9"/>
<evidence type="ECO:0000256" key="3">
    <source>
        <dbReference type="ARBA" id="ARBA00012856"/>
    </source>
</evidence>
<dbReference type="InterPro" id="IPR012259">
    <property type="entry name" value="DHFR"/>
</dbReference>
<dbReference type="UniPathway" id="UPA00077">
    <property type="reaction ID" value="UER00158"/>
</dbReference>
<dbReference type="InterPro" id="IPR001796">
    <property type="entry name" value="DHFR_dom"/>
</dbReference>
<dbReference type="Pfam" id="PF00186">
    <property type="entry name" value="DHFR_1"/>
    <property type="match status" value="1"/>
</dbReference>
<comment type="catalytic activity">
    <reaction evidence="8">
        <text>(6S)-5,6,7,8-tetrahydrofolate + NADP(+) = 7,8-dihydrofolate + NADPH + H(+)</text>
        <dbReference type="Rhea" id="RHEA:15009"/>
        <dbReference type="ChEBI" id="CHEBI:15378"/>
        <dbReference type="ChEBI" id="CHEBI:57451"/>
        <dbReference type="ChEBI" id="CHEBI:57453"/>
        <dbReference type="ChEBI" id="CHEBI:57783"/>
        <dbReference type="ChEBI" id="CHEBI:58349"/>
        <dbReference type="EC" id="1.5.1.3"/>
    </reaction>
</comment>
<dbReference type="EC" id="1.5.1.3" evidence="3 8"/>
<dbReference type="GeneID" id="34220936"/>
<dbReference type="RefSeq" id="WP_038560813.1">
    <property type="nucleotide sequence ID" value="NZ_CP008876.1"/>
</dbReference>
<dbReference type="OrthoDB" id="9804315at2"/>